<dbReference type="CDD" id="cd04301">
    <property type="entry name" value="NAT_SF"/>
    <property type="match status" value="1"/>
</dbReference>
<evidence type="ECO:0000313" key="3">
    <source>
        <dbReference type="Proteomes" id="UP000829476"/>
    </source>
</evidence>
<accession>A0ABY3YKZ1</accession>
<name>A0ABY3YKZ1_9FLAO</name>
<dbReference type="PROSITE" id="PS51186">
    <property type="entry name" value="GNAT"/>
    <property type="match status" value="1"/>
</dbReference>
<gene>
    <name evidence="2" type="ORF">MQE36_14430</name>
</gene>
<dbReference type="SUPFAM" id="SSF55729">
    <property type="entry name" value="Acyl-CoA N-acyltransferases (Nat)"/>
    <property type="match status" value="1"/>
</dbReference>
<dbReference type="InterPro" id="IPR000182">
    <property type="entry name" value="GNAT_dom"/>
</dbReference>
<protein>
    <submittedName>
        <fullName evidence="2">GNAT family N-acetyltransferase</fullName>
    </submittedName>
</protein>
<dbReference type="Proteomes" id="UP000829476">
    <property type="component" value="Chromosome"/>
</dbReference>
<evidence type="ECO:0000259" key="1">
    <source>
        <dbReference type="PROSITE" id="PS51186"/>
    </source>
</evidence>
<proteinExistence type="predicted"/>
<sequence>MRFLTVLHLNEKEKQELIELWNTVYPDVLQFKSLYEFEKYLSKLKDLKHTLLFDKNNNIKGWFADFSRNNERWFIMMVSSELQGQGYGSRLLDEAKKKFNELNGWVICEHEYKRKDGKPYQSPVSFYEKNDFMLYPDIIFETDVLKTVKMQWVRN</sequence>
<dbReference type="EMBL" id="CP094326">
    <property type="protein sequence ID" value="UNY98275.1"/>
    <property type="molecule type" value="Genomic_DNA"/>
</dbReference>
<dbReference type="RefSeq" id="WP_242936682.1">
    <property type="nucleotide sequence ID" value="NZ_CP094326.1"/>
</dbReference>
<keyword evidence="3" id="KW-1185">Reference proteome</keyword>
<organism evidence="2 3">
    <name type="scientific">Zhouia spongiae</name>
    <dbReference type="NCBI Taxonomy" id="2202721"/>
    <lineage>
        <taxon>Bacteria</taxon>
        <taxon>Pseudomonadati</taxon>
        <taxon>Bacteroidota</taxon>
        <taxon>Flavobacteriia</taxon>
        <taxon>Flavobacteriales</taxon>
        <taxon>Flavobacteriaceae</taxon>
        <taxon>Zhouia</taxon>
    </lineage>
</organism>
<dbReference type="Pfam" id="PF13508">
    <property type="entry name" value="Acetyltransf_7"/>
    <property type="match status" value="1"/>
</dbReference>
<evidence type="ECO:0000313" key="2">
    <source>
        <dbReference type="EMBL" id="UNY98275.1"/>
    </source>
</evidence>
<reference evidence="2 3" key="1">
    <citation type="journal article" date="2018" name="Int. J. Syst. Evol. Microbiol.">
        <title>Zhouia spongiae sp. nov., isolated from a marine sponge.</title>
        <authorList>
            <person name="Zhuang L."/>
            <person name="Lin B."/>
            <person name="Qin F."/>
            <person name="Luo L."/>
        </authorList>
    </citation>
    <scope>NUCLEOTIDE SEQUENCE [LARGE SCALE GENOMIC DNA]</scope>
    <source>
        <strain evidence="2 3">HN-Y44</strain>
    </source>
</reference>
<dbReference type="Gene3D" id="3.40.630.30">
    <property type="match status" value="1"/>
</dbReference>
<feature type="domain" description="N-acetyltransferase" evidence="1">
    <location>
        <begin position="4"/>
        <end position="151"/>
    </location>
</feature>
<dbReference type="InterPro" id="IPR016181">
    <property type="entry name" value="Acyl_CoA_acyltransferase"/>
</dbReference>